<organism evidence="1">
    <name type="scientific">Arion vulgaris</name>
    <dbReference type="NCBI Taxonomy" id="1028688"/>
    <lineage>
        <taxon>Eukaryota</taxon>
        <taxon>Metazoa</taxon>
        <taxon>Spiralia</taxon>
        <taxon>Lophotrochozoa</taxon>
        <taxon>Mollusca</taxon>
        <taxon>Gastropoda</taxon>
        <taxon>Heterobranchia</taxon>
        <taxon>Euthyneura</taxon>
        <taxon>Panpulmonata</taxon>
        <taxon>Eupulmonata</taxon>
        <taxon>Stylommatophora</taxon>
        <taxon>Helicina</taxon>
        <taxon>Arionoidea</taxon>
        <taxon>Arionidae</taxon>
        <taxon>Arion</taxon>
    </lineage>
</organism>
<dbReference type="EMBL" id="HACG01049508">
    <property type="protein sequence ID" value="CEK96373.1"/>
    <property type="molecule type" value="Transcribed_RNA"/>
</dbReference>
<name>A0A0B7BTR6_9EUPU</name>
<dbReference type="AlphaFoldDB" id="A0A0B7BTR6"/>
<sequence length="65" mass="7560">LDEDTEIDTEFILRFKEFGITRCTIGTGCLMGRERERERKVCLTTETQEPSVCTPFDISWKRLGT</sequence>
<feature type="non-terminal residue" evidence="1">
    <location>
        <position position="1"/>
    </location>
</feature>
<protein>
    <submittedName>
        <fullName evidence="1">Uncharacterized protein</fullName>
    </submittedName>
</protein>
<accession>A0A0B7BTR6</accession>
<evidence type="ECO:0000313" key="1">
    <source>
        <dbReference type="EMBL" id="CEK96373.1"/>
    </source>
</evidence>
<reference evidence="1" key="1">
    <citation type="submission" date="2014-12" db="EMBL/GenBank/DDBJ databases">
        <title>Insight into the proteome of Arion vulgaris.</title>
        <authorList>
            <person name="Aradska J."/>
            <person name="Bulat T."/>
            <person name="Smidak R."/>
            <person name="Sarate P."/>
            <person name="Gangsoo J."/>
            <person name="Sialana F."/>
            <person name="Bilban M."/>
            <person name="Lubec G."/>
        </authorList>
    </citation>
    <scope>NUCLEOTIDE SEQUENCE</scope>
    <source>
        <tissue evidence="1">Skin</tissue>
    </source>
</reference>
<proteinExistence type="predicted"/>
<gene>
    <name evidence="1" type="primary">ORF211800</name>
</gene>